<dbReference type="CDD" id="cd01992">
    <property type="entry name" value="TilS_N"/>
    <property type="match status" value="1"/>
</dbReference>
<accession>A0ABW4JD75</accession>
<gene>
    <name evidence="8 10" type="primary">tilS</name>
    <name evidence="10" type="ORF">ACFSB2_02725</name>
</gene>
<dbReference type="SUPFAM" id="SSF56037">
    <property type="entry name" value="PheT/TilS domain"/>
    <property type="match status" value="1"/>
</dbReference>
<evidence type="ECO:0000256" key="1">
    <source>
        <dbReference type="ARBA" id="ARBA00004496"/>
    </source>
</evidence>
<evidence type="ECO:0000256" key="4">
    <source>
        <dbReference type="ARBA" id="ARBA00022694"/>
    </source>
</evidence>
<protein>
    <recommendedName>
        <fullName evidence="8">tRNA(Ile)-lysidine synthase</fullName>
        <ecNumber evidence="8">6.3.4.19</ecNumber>
    </recommendedName>
    <alternativeName>
        <fullName evidence="8">tRNA(Ile)-2-lysyl-cytidine synthase</fullName>
    </alternativeName>
    <alternativeName>
        <fullName evidence="8">tRNA(Ile)-lysidine synthetase</fullName>
    </alternativeName>
</protein>
<organism evidence="10 11">
    <name type="scientific">Alicyclobacillus fodiniaquatilis</name>
    <dbReference type="NCBI Taxonomy" id="1661150"/>
    <lineage>
        <taxon>Bacteria</taxon>
        <taxon>Bacillati</taxon>
        <taxon>Bacillota</taxon>
        <taxon>Bacilli</taxon>
        <taxon>Bacillales</taxon>
        <taxon>Alicyclobacillaceae</taxon>
        <taxon>Alicyclobacillus</taxon>
    </lineage>
</organism>
<evidence type="ECO:0000313" key="10">
    <source>
        <dbReference type="EMBL" id="MFD1673623.1"/>
    </source>
</evidence>
<dbReference type="InterPro" id="IPR012796">
    <property type="entry name" value="Lysidine-tRNA-synth_C"/>
</dbReference>
<dbReference type="PANTHER" id="PTHR43033">
    <property type="entry name" value="TRNA(ILE)-LYSIDINE SYNTHASE-RELATED"/>
    <property type="match status" value="1"/>
</dbReference>
<proteinExistence type="inferred from homology"/>
<comment type="subcellular location">
    <subcellularLocation>
        <location evidence="1 8">Cytoplasm</location>
    </subcellularLocation>
</comment>
<evidence type="ECO:0000313" key="11">
    <source>
        <dbReference type="Proteomes" id="UP001597079"/>
    </source>
</evidence>
<dbReference type="NCBIfam" id="TIGR02432">
    <property type="entry name" value="lysidine_TilS_N"/>
    <property type="match status" value="1"/>
</dbReference>
<dbReference type="SUPFAM" id="SSF82829">
    <property type="entry name" value="MesJ substrate recognition domain-like"/>
    <property type="match status" value="1"/>
</dbReference>
<evidence type="ECO:0000256" key="8">
    <source>
        <dbReference type="HAMAP-Rule" id="MF_01161"/>
    </source>
</evidence>
<dbReference type="Gene3D" id="3.40.50.620">
    <property type="entry name" value="HUPs"/>
    <property type="match status" value="1"/>
</dbReference>
<dbReference type="NCBIfam" id="TIGR02433">
    <property type="entry name" value="lysidine_TilS_C"/>
    <property type="match status" value="1"/>
</dbReference>
<dbReference type="RefSeq" id="WP_377941082.1">
    <property type="nucleotide sequence ID" value="NZ_JBHUCX010000008.1"/>
</dbReference>
<dbReference type="Proteomes" id="UP001597079">
    <property type="component" value="Unassembled WGS sequence"/>
</dbReference>
<dbReference type="EMBL" id="JBHUCX010000008">
    <property type="protein sequence ID" value="MFD1673623.1"/>
    <property type="molecule type" value="Genomic_DNA"/>
</dbReference>
<evidence type="ECO:0000256" key="2">
    <source>
        <dbReference type="ARBA" id="ARBA00022490"/>
    </source>
</evidence>
<comment type="catalytic activity">
    <reaction evidence="7 8">
        <text>cytidine(34) in tRNA(Ile2) + L-lysine + ATP = lysidine(34) in tRNA(Ile2) + AMP + diphosphate + H(+)</text>
        <dbReference type="Rhea" id="RHEA:43744"/>
        <dbReference type="Rhea" id="RHEA-COMP:10625"/>
        <dbReference type="Rhea" id="RHEA-COMP:10670"/>
        <dbReference type="ChEBI" id="CHEBI:15378"/>
        <dbReference type="ChEBI" id="CHEBI:30616"/>
        <dbReference type="ChEBI" id="CHEBI:32551"/>
        <dbReference type="ChEBI" id="CHEBI:33019"/>
        <dbReference type="ChEBI" id="CHEBI:82748"/>
        <dbReference type="ChEBI" id="CHEBI:83665"/>
        <dbReference type="ChEBI" id="CHEBI:456215"/>
        <dbReference type="EC" id="6.3.4.19"/>
    </reaction>
</comment>
<keyword evidence="11" id="KW-1185">Reference proteome</keyword>
<keyword evidence="3 8" id="KW-0436">Ligase</keyword>
<dbReference type="InterPro" id="IPR012795">
    <property type="entry name" value="tRNA_Ile_lys_synt_N"/>
</dbReference>
<dbReference type="SUPFAM" id="SSF52402">
    <property type="entry name" value="Adenine nucleotide alpha hydrolases-like"/>
    <property type="match status" value="1"/>
</dbReference>
<keyword evidence="6 8" id="KW-0067">ATP-binding</keyword>
<dbReference type="InterPro" id="IPR014729">
    <property type="entry name" value="Rossmann-like_a/b/a_fold"/>
</dbReference>
<evidence type="ECO:0000256" key="6">
    <source>
        <dbReference type="ARBA" id="ARBA00022840"/>
    </source>
</evidence>
<dbReference type="PANTHER" id="PTHR43033:SF1">
    <property type="entry name" value="TRNA(ILE)-LYSIDINE SYNTHASE-RELATED"/>
    <property type="match status" value="1"/>
</dbReference>
<comment type="function">
    <text evidence="8">Ligates lysine onto the cytidine present at position 34 of the AUA codon-specific tRNA(Ile) that contains the anticodon CAU, in an ATP-dependent manner. Cytidine is converted to lysidine, thus changing the amino acid specificity of the tRNA from methionine to isoleucine.</text>
</comment>
<dbReference type="Pfam" id="PF11734">
    <property type="entry name" value="TilS_C"/>
    <property type="match status" value="1"/>
</dbReference>
<feature type="domain" description="Lysidine-tRNA(Ile) synthetase C-terminal" evidence="9">
    <location>
        <begin position="387"/>
        <end position="459"/>
    </location>
</feature>
<keyword evidence="5 8" id="KW-0547">Nucleotide-binding</keyword>
<dbReference type="HAMAP" id="MF_01161">
    <property type="entry name" value="tRNA_Ile_lys_synt"/>
    <property type="match status" value="1"/>
</dbReference>
<keyword evidence="4 8" id="KW-0819">tRNA processing</keyword>
<dbReference type="Gene3D" id="3.30.465.60">
    <property type="match status" value="1"/>
</dbReference>
<dbReference type="Pfam" id="PF01171">
    <property type="entry name" value="ATP_bind_3"/>
    <property type="match status" value="1"/>
</dbReference>
<dbReference type="InterPro" id="IPR011063">
    <property type="entry name" value="TilS/TtcA_N"/>
</dbReference>
<evidence type="ECO:0000256" key="3">
    <source>
        <dbReference type="ARBA" id="ARBA00022598"/>
    </source>
</evidence>
<dbReference type="SMART" id="SM00977">
    <property type="entry name" value="TilS_C"/>
    <property type="match status" value="1"/>
</dbReference>
<dbReference type="Pfam" id="PF09179">
    <property type="entry name" value="TilS"/>
    <property type="match status" value="1"/>
</dbReference>
<evidence type="ECO:0000256" key="7">
    <source>
        <dbReference type="ARBA" id="ARBA00048539"/>
    </source>
</evidence>
<dbReference type="InterPro" id="IPR015262">
    <property type="entry name" value="tRNA_Ile_lys_synt_subst-bd"/>
</dbReference>
<evidence type="ECO:0000259" key="9">
    <source>
        <dbReference type="SMART" id="SM00977"/>
    </source>
</evidence>
<reference evidence="11" key="1">
    <citation type="journal article" date="2019" name="Int. J. Syst. Evol. Microbiol.">
        <title>The Global Catalogue of Microorganisms (GCM) 10K type strain sequencing project: providing services to taxonomists for standard genome sequencing and annotation.</title>
        <authorList>
            <consortium name="The Broad Institute Genomics Platform"/>
            <consortium name="The Broad Institute Genome Sequencing Center for Infectious Disease"/>
            <person name="Wu L."/>
            <person name="Ma J."/>
        </authorList>
    </citation>
    <scope>NUCLEOTIDE SEQUENCE [LARGE SCALE GENOMIC DNA]</scope>
    <source>
        <strain evidence="11">CGMCC 1.12286</strain>
    </source>
</reference>
<comment type="caution">
    <text evidence="10">The sequence shown here is derived from an EMBL/GenBank/DDBJ whole genome shotgun (WGS) entry which is preliminary data.</text>
</comment>
<comment type="similarity">
    <text evidence="8">Belongs to the tRNA(Ile)-lysidine synthase family.</text>
</comment>
<evidence type="ECO:0000256" key="5">
    <source>
        <dbReference type="ARBA" id="ARBA00022741"/>
    </source>
</evidence>
<dbReference type="GO" id="GO:0032267">
    <property type="term" value="F:tRNA(Ile)-lysidine synthase activity"/>
    <property type="evidence" value="ECO:0007669"/>
    <property type="project" value="UniProtKB-EC"/>
</dbReference>
<dbReference type="EC" id="6.3.4.19" evidence="8"/>
<comment type="domain">
    <text evidence="8">The N-terminal region contains the highly conserved SGGXDS motif, predicted to be a P-loop motif involved in ATP binding.</text>
</comment>
<keyword evidence="2 8" id="KW-0963">Cytoplasm</keyword>
<sequence>MHLGALVTKMINEHCAKSPVVVAGVSGGVDSMVLLHTLAQLVVAGDVQQVHVVHVHHGLRAAADADAAFVQAYCTKHDIPCRVEQVKVSPTGIGIEAAAREARFAALNRVAFEVGAAAILLAHHQDDQVETFMLRWLRGTSLHGLGGIRPFSLHSNMVFLRPFLRTKRQELVDYARTNHVPWVTDETNLDMRFTRNYLRQRLIPSLRELQPEIGEITSRLVEDLQVDDSYLQEQAAALCKQMVKHQGAHHIQLTCNVLINAHVSLQRRAIHILLNCFASQGWTRRHIDAVLSLAANANAPSGSIDLGRGLSAWRNYHDLYIGHDMREEPYNDASAVWHLSESPRFSLATNELIWRFWRLPLASSEDLFQRTRNLWRLYIPCVSSMNIQCCMATSTRVRPLGLGGSKKLQDIFTNAKVPRALRAKWPVFCLGEDVVWVPGIVRTEAHTMVVGETEGWVILAHRSRRLREQLGHSQAASDV</sequence>
<feature type="binding site" evidence="8">
    <location>
        <begin position="26"/>
        <end position="31"/>
    </location>
    <ligand>
        <name>ATP</name>
        <dbReference type="ChEBI" id="CHEBI:30616"/>
    </ligand>
</feature>
<name>A0ABW4JD75_9BACL</name>
<dbReference type="InterPro" id="IPR012094">
    <property type="entry name" value="tRNA_Ile_lys_synt"/>
</dbReference>